<dbReference type="EMBL" id="JAFJMO010000003">
    <property type="protein sequence ID" value="KAJ8281604.1"/>
    <property type="molecule type" value="Genomic_DNA"/>
</dbReference>
<keyword evidence="8" id="KW-1185">Reference proteome</keyword>
<reference evidence="7" key="1">
    <citation type="journal article" date="2023" name="Science">
        <title>Genome structures resolve the early diversification of teleost fishes.</title>
        <authorList>
            <person name="Parey E."/>
            <person name="Louis A."/>
            <person name="Montfort J."/>
            <person name="Bouchez O."/>
            <person name="Roques C."/>
            <person name="Iampietro C."/>
            <person name="Lluch J."/>
            <person name="Castinel A."/>
            <person name="Donnadieu C."/>
            <person name="Desvignes T."/>
            <person name="Floi Bucao C."/>
            <person name="Jouanno E."/>
            <person name="Wen M."/>
            <person name="Mejri S."/>
            <person name="Dirks R."/>
            <person name="Jansen H."/>
            <person name="Henkel C."/>
            <person name="Chen W.J."/>
            <person name="Zahm M."/>
            <person name="Cabau C."/>
            <person name="Klopp C."/>
            <person name="Thompson A.W."/>
            <person name="Robinson-Rechavi M."/>
            <person name="Braasch I."/>
            <person name="Lecointre G."/>
            <person name="Bobe J."/>
            <person name="Postlethwait J.H."/>
            <person name="Berthelot C."/>
            <person name="Roest Crollius H."/>
            <person name="Guiguen Y."/>
        </authorList>
    </citation>
    <scope>NUCLEOTIDE SEQUENCE</scope>
    <source>
        <strain evidence="7">Concon-B</strain>
    </source>
</reference>
<dbReference type="InterPro" id="IPR052598">
    <property type="entry name" value="IgSF_CEA-related"/>
</dbReference>
<evidence type="ECO:0000256" key="5">
    <source>
        <dbReference type="SAM" id="SignalP"/>
    </source>
</evidence>
<name>A0A9Q1DU17_CONCO</name>
<feature type="signal peptide" evidence="5">
    <location>
        <begin position="1"/>
        <end position="24"/>
    </location>
</feature>
<keyword evidence="3" id="KW-0325">Glycoprotein</keyword>
<evidence type="ECO:0000256" key="1">
    <source>
        <dbReference type="ARBA" id="ARBA00022729"/>
    </source>
</evidence>
<keyword evidence="4" id="KW-0393">Immunoglobulin domain</keyword>
<dbReference type="Proteomes" id="UP001152803">
    <property type="component" value="Unassembled WGS sequence"/>
</dbReference>
<protein>
    <recommendedName>
        <fullName evidence="6">Ig-like domain-containing protein</fullName>
    </recommendedName>
</protein>
<evidence type="ECO:0000313" key="7">
    <source>
        <dbReference type="EMBL" id="KAJ8281604.1"/>
    </source>
</evidence>
<evidence type="ECO:0000256" key="2">
    <source>
        <dbReference type="ARBA" id="ARBA00023157"/>
    </source>
</evidence>
<dbReference type="Gene3D" id="2.60.40.10">
    <property type="entry name" value="Immunoglobulins"/>
    <property type="match status" value="1"/>
</dbReference>
<feature type="domain" description="Ig-like" evidence="6">
    <location>
        <begin position="73"/>
        <end position="134"/>
    </location>
</feature>
<dbReference type="PROSITE" id="PS50835">
    <property type="entry name" value="IG_LIKE"/>
    <property type="match status" value="1"/>
</dbReference>
<feature type="chain" id="PRO_5040431585" description="Ig-like domain-containing protein" evidence="5">
    <location>
        <begin position="25"/>
        <end position="188"/>
    </location>
</feature>
<evidence type="ECO:0000256" key="3">
    <source>
        <dbReference type="ARBA" id="ARBA00023180"/>
    </source>
</evidence>
<dbReference type="InterPro" id="IPR013783">
    <property type="entry name" value="Ig-like_fold"/>
</dbReference>
<evidence type="ECO:0000259" key="6">
    <source>
        <dbReference type="PROSITE" id="PS50835"/>
    </source>
</evidence>
<dbReference type="PANTHER" id="PTHR44337">
    <property type="entry name" value="CARCINOEMBRYONIC ANTIGEN-RELATED CELL ADHESION MOLECULE 8"/>
    <property type="match status" value="1"/>
</dbReference>
<dbReference type="InterPro" id="IPR007110">
    <property type="entry name" value="Ig-like_dom"/>
</dbReference>
<keyword evidence="1 5" id="KW-0732">Signal</keyword>
<evidence type="ECO:0000313" key="8">
    <source>
        <dbReference type="Proteomes" id="UP001152803"/>
    </source>
</evidence>
<gene>
    <name evidence="7" type="ORF">COCON_G00041230</name>
</gene>
<dbReference type="OrthoDB" id="8439544at2759"/>
<keyword evidence="2" id="KW-1015">Disulfide bond</keyword>
<sequence length="188" mass="20545">MKRMLGPLLKLLLLLTRLENLTKSLSGTYSFEEFDKNGTTTQKGNIELIIQAPVSPPELSQLCQPHGEIWAWCSSTGEAPQYNWTLNDQPLDGGVVFLSNEPQTVILKRDIPGSITCTVSNHVSKESTTQELLTCPVKGGLSPITSAVTESNMPSSTVVQHSGLQAELACVLVAVCRLRLYECWLMAV</sequence>
<dbReference type="AlphaFoldDB" id="A0A9Q1DU17"/>
<comment type="caution">
    <text evidence="7">The sequence shown here is derived from an EMBL/GenBank/DDBJ whole genome shotgun (WGS) entry which is preliminary data.</text>
</comment>
<proteinExistence type="predicted"/>
<dbReference type="PANTHER" id="PTHR44337:SF26">
    <property type="entry name" value="CARCINOEMBRYONIC ANTIGEN-RELATED CELL ADHESION MOLECULE 1-LIKE"/>
    <property type="match status" value="1"/>
</dbReference>
<evidence type="ECO:0000256" key="4">
    <source>
        <dbReference type="ARBA" id="ARBA00023319"/>
    </source>
</evidence>
<organism evidence="7 8">
    <name type="scientific">Conger conger</name>
    <name type="common">Conger eel</name>
    <name type="synonym">Muraena conger</name>
    <dbReference type="NCBI Taxonomy" id="82655"/>
    <lineage>
        <taxon>Eukaryota</taxon>
        <taxon>Metazoa</taxon>
        <taxon>Chordata</taxon>
        <taxon>Craniata</taxon>
        <taxon>Vertebrata</taxon>
        <taxon>Euteleostomi</taxon>
        <taxon>Actinopterygii</taxon>
        <taxon>Neopterygii</taxon>
        <taxon>Teleostei</taxon>
        <taxon>Anguilliformes</taxon>
        <taxon>Congridae</taxon>
        <taxon>Conger</taxon>
    </lineage>
</organism>
<accession>A0A9Q1DU17</accession>